<dbReference type="Proteomes" id="UP000465810">
    <property type="component" value="Unassembled WGS sequence"/>
</dbReference>
<evidence type="ECO:0000259" key="1">
    <source>
        <dbReference type="Pfam" id="PF13550"/>
    </source>
</evidence>
<keyword evidence="4" id="KW-1185">Reference proteome</keyword>
<reference evidence="3 4" key="1">
    <citation type="submission" date="2019-12" db="EMBL/GenBank/DDBJ databases">
        <authorList>
            <person name="Feng G."/>
            <person name="Zhu H."/>
        </authorList>
    </citation>
    <scope>NUCLEOTIDE SEQUENCE [LARGE SCALE GENOMIC DNA]</scope>
    <source>
        <strain evidence="3 4">FGD1</strain>
    </source>
</reference>
<proteinExistence type="predicted"/>
<feature type="domain" description="Tip attachment protein J" evidence="1">
    <location>
        <begin position="235"/>
        <end position="387"/>
    </location>
</feature>
<evidence type="ECO:0000313" key="3">
    <source>
        <dbReference type="EMBL" id="MYL96207.1"/>
    </source>
</evidence>
<protein>
    <recommendedName>
        <fullName evidence="5">Tip attachment protein J domain-containing protein</fullName>
    </recommendedName>
</protein>
<accession>A0A7X4GCP6</accession>
<dbReference type="RefSeq" id="WP_160983962.1">
    <property type="nucleotide sequence ID" value="NZ_WVTD01000001.1"/>
</dbReference>
<dbReference type="EMBL" id="WVTD01000001">
    <property type="protein sequence ID" value="MYL96207.1"/>
    <property type="molecule type" value="Genomic_DNA"/>
</dbReference>
<gene>
    <name evidence="3" type="ORF">GR702_00270</name>
</gene>
<dbReference type="Pfam" id="PF23666">
    <property type="entry name" value="Rcc01698_C"/>
    <property type="match status" value="1"/>
</dbReference>
<dbReference type="InterPro" id="IPR032876">
    <property type="entry name" value="J_dom"/>
</dbReference>
<dbReference type="Pfam" id="PF13550">
    <property type="entry name" value="Phage-tail_3"/>
    <property type="match status" value="1"/>
</dbReference>
<comment type="caution">
    <text evidence="3">The sequence shown here is derived from an EMBL/GenBank/DDBJ whole genome shotgun (WGS) entry which is preliminary data.</text>
</comment>
<name>A0A7X4GCP6_9SPHN</name>
<evidence type="ECO:0008006" key="5">
    <source>
        <dbReference type="Google" id="ProtNLM"/>
    </source>
</evidence>
<evidence type="ECO:0000313" key="4">
    <source>
        <dbReference type="Proteomes" id="UP000465810"/>
    </source>
</evidence>
<dbReference type="AlphaFoldDB" id="A0A7X4GCP6"/>
<sequence length="731" mass="77127">MATLVFSGIGTMLGGPIGGAIGTLAGRQVDAALFGPGRRQGPRLKDLAVTTSTYGQIVPRHFGRMRVAGSIIWATELVEHDEAQGGGKGTPGTTTYSYTANFAIALSSRPILSVGRIWADGKLLRGAAGDLKVGGTLRIHTGQGNQAPDPLMAAAEGAQRCPAHRDLAYAVFENLELAPFYNRIPSLTFEIIADESFDLGALVRDVVEDLEGSLPLPTILGYSSEGPPATDIETFDQVVPLAIDTAGGRLVIARERSHADLVELPEAAIAVGDDDFGGASGFTRHRAPASAQPPMILRYYDPGRDYQASVQRASGRAMAGEPGALDLPAAIEAASARTLIESAARRIDWSRDRVSWRTCELDASIAPGSLVSLPGIGGMWRVCEWEWRESGIELALQRHLPLGADMPPALATDPGRLNSLPDVLPGETGLFAFELPFDPASGGPDAPRCFAAVSSASPDWRGAALFADRGDGELLPLGPSGRRRAVMGTTVSILPDANPLFLDRGPGLVVRLIDPAMQLASIDTRQLAAGANLAIVGEEILQFLHAVPLGDGYWRLSGLLRGRGGTEAARALHIAGEPFALLGTGLASIDTSVLGSAAERQVVALGAGDAAPAQSRVRLDGITLRPLSPVHPRRTVRHDGTCTLSWTRRTRGGWAWQDGIDMPLVEEAELYRVTTGPLEAPLATWSVAAPRLDLPAALWSELAEMAPGAPLQVRQQGTHALSLPLTLCTLP</sequence>
<evidence type="ECO:0000259" key="2">
    <source>
        <dbReference type="Pfam" id="PF23666"/>
    </source>
</evidence>
<feature type="domain" description="Rcc01698-like C-terminal" evidence="2">
    <location>
        <begin position="485"/>
        <end position="579"/>
    </location>
</feature>
<dbReference type="InterPro" id="IPR056490">
    <property type="entry name" value="Rcc01698_C"/>
</dbReference>
<organism evidence="3 4">
    <name type="scientific">Novosphingobium silvae</name>
    <dbReference type="NCBI Taxonomy" id="2692619"/>
    <lineage>
        <taxon>Bacteria</taxon>
        <taxon>Pseudomonadati</taxon>
        <taxon>Pseudomonadota</taxon>
        <taxon>Alphaproteobacteria</taxon>
        <taxon>Sphingomonadales</taxon>
        <taxon>Sphingomonadaceae</taxon>
        <taxon>Novosphingobium</taxon>
    </lineage>
</organism>